<proteinExistence type="predicted"/>
<comment type="caution">
    <text evidence="1">The sequence shown here is derived from an EMBL/GenBank/DDBJ whole genome shotgun (WGS) entry which is preliminary data.</text>
</comment>
<name>A0ACC5QXK4_9HYPH</name>
<accession>A0ACC5QXK4</accession>
<keyword evidence="2" id="KW-1185">Reference proteome</keyword>
<sequence length="285" mass="30663">MMSSPAGLRRTTRSATTFFLLLPGLVVLAGMFILPVAQLVIDSFSDPAGALVHYQRIAVVPVYLLVLARTFLISAITAALCLLLGFPIAYRLAHSGPRVKAIILLCIFLSFWTNLLVRAFSWMVLLNPNGIFSQALAFIGLGDQIKLVYNTTGVLIGQTQILLPYMILPLAAVMSRVDPTLMNAARSLGASPTRAFLAVYIPLVKSGALAGSVLVFALSLGSFVIPALLGGPRDMFLAQLIEFNINNTLNLPFASALATVLLAATIVLYWIGDRWFGLGQVWGGR</sequence>
<gene>
    <name evidence="1" type="ORF">JHL16_02030</name>
</gene>
<dbReference type="EMBL" id="JAENHL010000004">
    <property type="protein sequence ID" value="MBK1865115.1"/>
    <property type="molecule type" value="Genomic_DNA"/>
</dbReference>
<evidence type="ECO:0000313" key="1">
    <source>
        <dbReference type="EMBL" id="MBK1865115.1"/>
    </source>
</evidence>
<protein>
    <submittedName>
        <fullName evidence="1">ABC transporter permease</fullName>
    </submittedName>
</protein>
<reference evidence="1" key="1">
    <citation type="submission" date="2021-01" db="EMBL/GenBank/DDBJ databases">
        <authorList>
            <person name="Sun Q."/>
        </authorList>
    </citation>
    <scope>NUCLEOTIDE SEQUENCE</scope>
    <source>
        <strain evidence="1">YIM B02566</strain>
    </source>
</reference>
<evidence type="ECO:0000313" key="2">
    <source>
        <dbReference type="Proteomes" id="UP000616151"/>
    </source>
</evidence>
<organism evidence="1 2">
    <name type="scientific">Taklimakanibacter albus</name>
    <dbReference type="NCBI Taxonomy" id="2800327"/>
    <lineage>
        <taxon>Bacteria</taxon>
        <taxon>Pseudomonadati</taxon>
        <taxon>Pseudomonadota</taxon>
        <taxon>Alphaproteobacteria</taxon>
        <taxon>Hyphomicrobiales</taxon>
        <taxon>Aestuariivirgaceae</taxon>
        <taxon>Taklimakanibacter</taxon>
    </lineage>
</organism>
<dbReference type="Proteomes" id="UP000616151">
    <property type="component" value="Unassembled WGS sequence"/>
</dbReference>